<sequence>MPAHSNIVALTFILLTVIALHAEATSAAKSRSKRRVGGYGAHQVVSGGARQASDDVNAAFIRMPTTIDQYPAGARMRWGKRFFRTAEDVLTDAYPDGNMWVQ</sequence>
<protein>
    <submittedName>
        <fullName evidence="3">Uncharacterized protein</fullName>
    </submittedName>
</protein>
<dbReference type="Proteomes" id="UP000887566">
    <property type="component" value="Unplaced"/>
</dbReference>
<keyword evidence="2" id="KW-1185">Reference proteome</keyword>
<feature type="chain" id="PRO_5036765933" evidence="1">
    <location>
        <begin position="23"/>
        <end position="102"/>
    </location>
</feature>
<dbReference type="WBParaSite" id="PSAMB.scaffold2016size27679.g16042.t1">
    <property type="protein sequence ID" value="PSAMB.scaffold2016size27679.g16042.t1"/>
    <property type="gene ID" value="PSAMB.scaffold2016size27679.g16042"/>
</dbReference>
<evidence type="ECO:0000313" key="2">
    <source>
        <dbReference type="Proteomes" id="UP000887566"/>
    </source>
</evidence>
<feature type="signal peptide" evidence="1">
    <location>
        <begin position="1"/>
        <end position="22"/>
    </location>
</feature>
<reference evidence="3" key="1">
    <citation type="submission" date="2022-11" db="UniProtKB">
        <authorList>
            <consortium name="WormBaseParasite"/>
        </authorList>
    </citation>
    <scope>IDENTIFICATION</scope>
</reference>
<name>A0A914VHZ6_9BILA</name>
<organism evidence="2 3">
    <name type="scientific">Plectus sambesii</name>
    <dbReference type="NCBI Taxonomy" id="2011161"/>
    <lineage>
        <taxon>Eukaryota</taxon>
        <taxon>Metazoa</taxon>
        <taxon>Ecdysozoa</taxon>
        <taxon>Nematoda</taxon>
        <taxon>Chromadorea</taxon>
        <taxon>Plectida</taxon>
        <taxon>Plectina</taxon>
        <taxon>Plectoidea</taxon>
        <taxon>Plectidae</taxon>
        <taxon>Plectus</taxon>
    </lineage>
</organism>
<keyword evidence="1" id="KW-0732">Signal</keyword>
<accession>A0A914VHZ6</accession>
<evidence type="ECO:0000313" key="3">
    <source>
        <dbReference type="WBParaSite" id="PSAMB.scaffold2016size27679.g16042.t1"/>
    </source>
</evidence>
<proteinExistence type="predicted"/>
<dbReference type="AlphaFoldDB" id="A0A914VHZ6"/>
<evidence type="ECO:0000256" key="1">
    <source>
        <dbReference type="SAM" id="SignalP"/>
    </source>
</evidence>